<evidence type="ECO:0000313" key="2">
    <source>
        <dbReference type="Proteomes" id="UP000255529"/>
    </source>
</evidence>
<dbReference type="Gene3D" id="3.40.50.11880">
    <property type="entry name" value="Plasmid SOS inhibition protein"/>
    <property type="match status" value="1"/>
</dbReference>
<reference evidence="1 2" key="1">
    <citation type="submission" date="2018-06" db="EMBL/GenBank/DDBJ databases">
        <authorList>
            <consortium name="Pathogen Informatics"/>
            <person name="Doyle S."/>
        </authorList>
    </citation>
    <scope>NUCLEOTIDE SEQUENCE [LARGE SCALE GENOMIC DNA]</scope>
    <source>
        <strain evidence="1 2">NCTC11544</strain>
    </source>
</reference>
<dbReference type="Proteomes" id="UP000255529">
    <property type="component" value="Unassembled WGS sequence"/>
</dbReference>
<protein>
    <submittedName>
        <fullName evidence="1">Plasmid SOS inhibition protein B</fullName>
    </submittedName>
</protein>
<dbReference type="EMBL" id="UGYN01000003">
    <property type="protein sequence ID" value="SUJ85915.1"/>
    <property type="molecule type" value="Genomic_DNA"/>
</dbReference>
<evidence type="ECO:0000313" key="1">
    <source>
        <dbReference type="EMBL" id="SUJ85915.1"/>
    </source>
</evidence>
<accession>A0A380D726</accession>
<name>A0A380D726_9GAMM</name>
<sequence length="154" mass="16938">MKNQRLSLEQLTGMSATELEEYRDRGREWRRKLNNAVLGSLALPPGWIANAEEVSEFCGQVPVVCRISPKGDDLTAIYLCSAGADVPGWSAVLPYQGAPSAANQGNDVAWLHTADNFDPESINRLLRNVGEYYRHGFTLPEKLAVALRMGGFCV</sequence>
<dbReference type="RefSeq" id="WP_115185056.1">
    <property type="nucleotide sequence ID" value="NZ_CAMKUF010000010.1"/>
</dbReference>
<proteinExistence type="predicted"/>
<gene>
    <name evidence="1" type="primary">psiB</name>
    <name evidence="1" type="ORF">NCTC11544_05883</name>
</gene>
<dbReference type="InterPro" id="IPR038131">
    <property type="entry name" value="PsiB-like_sf"/>
</dbReference>
<organism evidence="1 2">
    <name type="scientific">Serratia quinivorans</name>
    <dbReference type="NCBI Taxonomy" id="137545"/>
    <lineage>
        <taxon>Bacteria</taxon>
        <taxon>Pseudomonadati</taxon>
        <taxon>Pseudomonadota</taxon>
        <taxon>Gammaproteobacteria</taxon>
        <taxon>Enterobacterales</taxon>
        <taxon>Yersiniaceae</taxon>
        <taxon>Serratia</taxon>
    </lineage>
</organism>
<dbReference type="InterPro" id="IPR009385">
    <property type="entry name" value="Plasmid_inh_PsiB"/>
</dbReference>
<dbReference type="AlphaFoldDB" id="A0A380D726"/>
<dbReference type="Pfam" id="PF06290">
    <property type="entry name" value="PsiB"/>
    <property type="match status" value="1"/>
</dbReference>
<dbReference type="NCBIfam" id="NF010255">
    <property type="entry name" value="PRK13701.1"/>
    <property type="match status" value="1"/>
</dbReference>